<evidence type="ECO:0000313" key="2">
    <source>
        <dbReference type="Proteomes" id="UP000644610"/>
    </source>
</evidence>
<accession>A0A8J3UHQ8</accession>
<dbReference type="Pfam" id="PF00300">
    <property type="entry name" value="His_Phos_1"/>
    <property type="match status" value="1"/>
</dbReference>
<protein>
    <submittedName>
        <fullName evidence="1">Phosphohistidine phosphatase</fullName>
    </submittedName>
</protein>
<dbReference type="InterPro" id="IPR029033">
    <property type="entry name" value="His_PPase_superfam"/>
</dbReference>
<dbReference type="InterPro" id="IPR013078">
    <property type="entry name" value="His_Pase_superF_clade-1"/>
</dbReference>
<dbReference type="AlphaFoldDB" id="A0A8J3UHQ8"/>
<evidence type="ECO:0000313" key="1">
    <source>
        <dbReference type="EMBL" id="GII45518.1"/>
    </source>
</evidence>
<dbReference type="EMBL" id="BOOQ01000010">
    <property type="protein sequence ID" value="GII45518.1"/>
    <property type="molecule type" value="Genomic_DNA"/>
</dbReference>
<dbReference type="RefSeq" id="WP_203973102.1">
    <property type="nucleotide sequence ID" value="NZ_BAAAKY010000004.1"/>
</dbReference>
<comment type="caution">
    <text evidence="1">The sequence shown here is derived from an EMBL/GenBank/DDBJ whole genome shotgun (WGS) entry which is preliminary data.</text>
</comment>
<gene>
    <name evidence="1" type="primary">sixA_1</name>
    <name evidence="1" type="ORF">Psi02_19420</name>
</gene>
<proteinExistence type="predicted"/>
<reference evidence="1" key="1">
    <citation type="submission" date="2021-01" db="EMBL/GenBank/DDBJ databases">
        <title>Whole genome shotgun sequence of Planotetraspora silvatica NBRC 100141.</title>
        <authorList>
            <person name="Komaki H."/>
            <person name="Tamura T."/>
        </authorList>
    </citation>
    <scope>NUCLEOTIDE SEQUENCE</scope>
    <source>
        <strain evidence="1">NBRC 100141</strain>
    </source>
</reference>
<keyword evidence="2" id="KW-1185">Reference proteome</keyword>
<dbReference type="Gene3D" id="3.40.50.1240">
    <property type="entry name" value="Phosphoglycerate mutase-like"/>
    <property type="match status" value="1"/>
</dbReference>
<name>A0A8J3UHQ8_9ACTN</name>
<organism evidence="1 2">
    <name type="scientific">Planotetraspora silvatica</name>
    <dbReference type="NCBI Taxonomy" id="234614"/>
    <lineage>
        <taxon>Bacteria</taxon>
        <taxon>Bacillati</taxon>
        <taxon>Actinomycetota</taxon>
        <taxon>Actinomycetes</taxon>
        <taxon>Streptosporangiales</taxon>
        <taxon>Streptosporangiaceae</taxon>
        <taxon>Planotetraspora</taxon>
    </lineage>
</organism>
<dbReference type="SMART" id="SM00855">
    <property type="entry name" value="PGAM"/>
    <property type="match status" value="1"/>
</dbReference>
<dbReference type="Proteomes" id="UP000644610">
    <property type="component" value="Unassembled WGS sequence"/>
</dbReference>
<dbReference type="SUPFAM" id="SSF53254">
    <property type="entry name" value="Phosphoglycerate mutase-like"/>
    <property type="match status" value="1"/>
</dbReference>
<sequence>MTSQGVAVKTLIVVRHAKAEHVAGLADRERGLTARGERNAREAGDLIRPLEPALIVSSPAVRTRRTAELLGLDAPIELDGGIYEAYPDELLELLRRTDPEVDTLVLVGHNPGVHELVLSLTGTQDDRFPPGAFAVIELAAPWEEVVPRTGRLVRTHHP</sequence>
<dbReference type="CDD" id="cd07067">
    <property type="entry name" value="HP_PGM_like"/>
    <property type="match status" value="1"/>
</dbReference>